<dbReference type="InterPro" id="IPR000834">
    <property type="entry name" value="Peptidase_M14"/>
</dbReference>
<comment type="caution">
    <text evidence="4">The sequence shown here is derived from an EMBL/GenBank/DDBJ whole genome shotgun (WGS) entry which is preliminary data.</text>
</comment>
<evidence type="ECO:0000313" key="5">
    <source>
        <dbReference type="Proteomes" id="UP000053464"/>
    </source>
</evidence>
<dbReference type="Gene3D" id="3.40.630.10">
    <property type="entry name" value="Zn peptidases"/>
    <property type="match status" value="1"/>
</dbReference>
<organism evidence="4 5">
    <name type="scientific">Aurantiacibacter luteus</name>
    <dbReference type="NCBI Taxonomy" id="1581420"/>
    <lineage>
        <taxon>Bacteria</taxon>
        <taxon>Pseudomonadati</taxon>
        <taxon>Pseudomonadota</taxon>
        <taxon>Alphaproteobacteria</taxon>
        <taxon>Sphingomonadales</taxon>
        <taxon>Erythrobacteraceae</taxon>
        <taxon>Aurantiacibacter</taxon>
    </lineage>
</organism>
<dbReference type="Pfam" id="PF00246">
    <property type="entry name" value="Peptidase_M14"/>
    <property type="match status" value="1"/>
</dbReference>
<dbReference type="CDD" id="cd06237">
    <property type="entry name" value="M14_Nna1-like"/>
    <property type="match status" value="1"/>
</dbReference>
<name>A0A0G9MT40_9SPHN</name>
<dbReference type="AlphaFoldDB" id="A0A0G9MT40"/>
<dbReference type="SUPFAM" id="SSF53187">
    <property type="entry name" value="Zn-dependent exopeptidases"/>
    <property type="match status" value="1"/>
</dbReference>
<dbReference type="PANTHER" id="PTHR12756:SF11">
    <property type="entry name" value="CYTOSOLIC CARBOXYPEPTIDASE 1"/>
    <property type="match status" value="1"/>
</dbReference>
<dbReference type="PROSITE" id="PS52035">
    <property type="entry name" value="PEPTIDASE_M14"/>
    <property type="match status" value="1"/>
</dbReference>
<dbReference type="PATRIC" id="fig|1581420.6.peg.2527"/>
<dbReference type="GO" id="GO:0004181">
    <property type="term" value="F:metallocarboxypeptidase activity"/>
    <property type="evidence" value="ECO:0007669"/>
    <property type="project" value="InterPro"/>
</dbReference>
<comment type="similarity">
    <text evidence="2">Belongs to the peptidase M14 family.</text>
</comment>
<dbReference type="InterPro" id="IPR050821">
    <property type="entry name" value="Cytosolic_carboxypeptidase"/>
</dbReference>
<dbReference type="OrthoDB" id="6221272at2"/>
<protein>
    <recommendedName>
        <fullName evidence="3">Peptidase M14 domain-containing protein</fullName>
    </recommendedName>
</protein>
<dbReference type="EMBL" id="LBHB01000003">
    <property type="protein sequence ID" value="KLE33861.1"/>
    <property type="molecule type" value="Genomic_DNA"/>
</dbReference>
<accession>A0A0G9MT40</accession>
<dbReference type="RefSeq" id="WP_047004749.1">
    <property type="nucleotide sequence ID" value="NZ_LBHB01000003.1"/>
</dbReference>
<keyword evidence="5" id="KW-1185">Reference proteome</keyword>
<feature type="active site" description="Proton donor/acceptor" evidence="2">
    <location>
        <position position="328"/>
    </location>
</feature>
<dbReference type="GO" id="GO:0006508">
    <property type="term" value="P:proteolysis"/>
    <property type="evidence" value="ECO:0007669"/>
    <property type="project" value="InterPro"/>
</dbReference>
<gene>
    <name evidence="4" type="ORF">AAW00_12375</name>
</gene>
<dbReference type="GO" id="GO:0008270">
    <property type="term" value="F:zinc ion binding"/>
    <property type="evidence" value="ECO:0007669"/>
    <property type="project" value="InterPro"/>
</dbReference>
<sequence>MECRTASAVVAFDFEGASRSRCSIDGERAFTVLVSPEHAPPINPSPWYAFRYEAEGPGEVAVRIVYLGARHRYAPVLTIGRQTRAVDVAVADDGNAVTLALPPGAGTVSAQELVGASHYRGALARWRDRAGGELLTIARSHAGRAVEALRLGNADAPHLVVLLGRQHPPEVTGAIAMESFVDTLGEAFAADPGLGARYQVLVVPQINPDGVAEGNWRANLGGVDLNRDWGTFSQPETRAVAQWLSDLPAGTRPVAMIDFHSTNRNLFYVQGEEANEAGRRFLSEWLEGRENAFSGYSFTIERTNANPGSGTAKNWFNATYGIPAFTYEVADDADRQGTHSAAAALARAFPAALDRLVGDGSR</sequence>
<dbReference type="PANTHER" id="PTHR12756">
    <property type="entry name" value="CYTOSOLIC CARBOXYPEPTIDASE"/>
    <property type="match status" value="1"/>
</dbReference>
<evidence type="ECO:0000256" key="1">
    <source>
        <dbReference type="ARBA" id="ARBA00001947"/>
    </source>
</evidence>
<dbReference type="SMART" id="SM00631">
    <property type="entry name" value="Zn_pept"/>
    <property type="match status" value="1"/>
</dbReference>
<evidence type="ECO:0000259" key="3">
    <source>
        <dbReference type="PROSITE" id="PS52035"/>
    </source>
</evidence>
<dbReference type="Proteomes" id="UP000053464">
    <property type="component" value="Unassembled WGS sequence"/>
</dbReference>
<evidence type="ECO:0000313" key="4">
    <source>
        <dbReference type="EMBL" id="KLE33861.1"/>
    </source>
</evidence>
<reference evidence="4 5" key="1">
    <citation type="submission" date="2015-04" db="EMBL/GenBank/DDBJ databases">
        <title>The draft genome sequence of Erythrobacter luteus KA37.</title>
        <authorList>
            <person name="Zhuang L."/>
            <person name="Liu Y."/>
            <person name="Shao Z."/>
        </authorList>
    </citation>
    <scope>NUCLEOTIDE SEQUENCE [LARGE SCALE GENOMIC DNA]</scope>
    <source>
        <strain evidence="4 5">KA37</strain>
    </source>
</reference>
<feature type="domain" description="Peptidase M14" evidence="3">
    <location>
        <begin position="106"/>
        <end position="349"/>
    </location>
</feature>
<comment type="cofactor">
    <cofactor evidence="1">
        <name>Zn(2+)</name>
        <dbReference type="ChEBI" id="CHEBI:29105"/>
    </cofactor>
</comment>
<proteinExistence type="inferred from homology"/>
<dbReference type="STRING" id="1581420.AAW00_12375"/>
<evidence type="ECO:0000256" key="2">
    <source>
        <dbReference type="PROSITE-ProRule" id="PRU01379"/>
    </source>
</evidence>